<dbReference type="Pfam" id="PF22936">
    <property type="entry name" value="Pol_BBD"/>
    <property type="match status" value="1"/>
</dbReference>
<keyword evidence="6" id="KW-0862">Zinc</keyword>
<feature type="region of interest" description="Disordered" evidence="9">
    <location>
        <begin position="479"/>
        <end position="539"/>
    </location>
</feature>
<name>A0ABM1Y7R5_AEDAL</name>
<dbReference type="Pfam" id="PF25597">
    <property type="entry name" value="SH3_retrovirus"/>
    <property type="match status" value="1"/>
</dbReference>
<dbReference type="SUPFAM" id="SSF56672">
    <property type="entry name" value="DNA/RNA polymerases"/>
    <property type="match status" value="1"/>
</dbReference>
<dbReference type="PROSITE" id="PS00028">
    <property type="entry name" value="ZINC_FINGER_C2H2_1"/>
    <property type="match status" value="14"/>
</dbReference>
<dbReference type="RefSeq" id="XP_062709833.1">
    <property type="nucleotide sequence ID" value="XM_062853849.1"/>
</dbReference>
<dbReference type="InterPro" id="IPR012934">
    <property type="entry name" value="Znf_AD"/>
</dbReference>
<feature type="domain" description="C2H2-type" evidence="10">
    <location>
        <begin position="1672"/>
        <end position="1699"/>
    </location>
</feature>
<evidence type="ECO:0000256" key="1">
    <source>
        <dbReference type="ARBA" id="ARBA00004123"/>
    </source>
</evidence>
<keyword evidence="5 8" id="KW-0863">Zinc-finger</keyword>
<feature type="compositionally biased region" description="Polar residues" evidence="9">
    <location>
        <begin position="713"/>
        <end position="725"/>
    </location>
</feature>
<organism evidence="11 12">
    <name type="scientific">Aedes albopictus</name>
    <name type="common">Asian tiger mosquito</name>
    <name type="synonym">Stegomyia albopicta</name>
    <dbReference type="NCBI Taxonomy" id="7160"/>
    <lineage>
        <taxon>Eukaryota</taxon>
        <taxon>Metazoa</taxon>
        <taxon>Ecdysozoa</taxon>
        <taxon>Arthropoda</taxon>
        <taxon>Hexapoda</taxon>
        <taxon>Insecta</taxon>
        <taxon>Pterygota</taxon>
        <taxon>Neoptera</taxon>
        <taxon>Endopterygota</taxon>
        <taxon>Diptera</taxon>
        <taxon>Nematocera</taxon>
        <taxon>Culicoidea</taxon>
        <taxon>Culicidae</taxon>
        <taxon>Culicinae</taxon>
        <taxon>Aedini</taxon>
        <taxon>Aedes</taxon>
        <taxon>Stegomyia</taxon>
    </lineage>
</organism>
<feature type="domain" description="C2H2-type" evidence="10">
    <location>
        <begin position="1701"/>
        <end position="1724"/>
    </location>
</feature>
<dbReference type="Proteomes" id="UP000069940">
    <property type="component" value="Unassembled WGS sequence"/>
</dbReference>
<dbReference type="InterPro" id="IPR013103">
    <property type="entry name" value="RVT_2"/>
</dbReference>
<feature type="compositionally biased region" description="Acidic residues" evidence="9">
    <location>
        <begin position="961"/>
        <end position="972"/>
    </location>
</feature>
<sequence length="1898" mass="218317">MEESSLCFMCGQKSEKFHFISETKRESELSISYIICKHFWFQEDALQMAIICEPCWQKVDQFHCYYEDVRQRHEQLVLEPNSIFIKQEEIEIKDEVIANGNCELQEEDSLESGGHVEVAEECNKLSLEIDQVFEKVTSKKIGRKRELSSTKKKIIKKNSSEGQVAEKLTSKKPVAKRKSLLDQKRQEEDNFIKQHMTYACVKCSLKFEDFISIRRHMHDVHGKPQIPCCGVQYTSRSVLFQHVQAVLNPGAFKCELCDRTYKLNLHYIRHKQRYHPNNEPLKYGCDQCPKRFSTESQLERHVVHHQKKKERFKCEICGKTFKWKNSLKEHMDSIHEKNAVFVCEICSKSFVRRWMFLDHLETHDFTAEELRKQCPVCKRWQRNQRMLKKHMSRHNAARSCKCDQCDHVSVNAMALKVHVERRHQKNLKCVCDLCGKVYGHPVTLKEHVANAHTKEPLYECMFCERKFFSNASMYAHRKKAHPKEWQEHTKIRYGNKPSAAEEEKEEASEVSSDPCRGSSSDRGDEKEFGGSPRSRRSCLSQSTSWHASLSATYSASIDDRLPHGCRRLAHMMLPLLNLNSMPDVERRLSASEKPLDKAGVAAHRDLVRHYIHEAKLCAMNMPERDDLEQHLREVDEFFDRLDDAGTELDIDTKICMLLRSLPPSFDNLVTALDSRSADDISMDVVKSRLMDEYHRRLEREGGGAAKSEKSMRSAENGQSEKQFLSSKKESDSAPRFRKEKSAKAKAAQSDTKGVAFTVGGETACWIIDSGASAHMTNDRSFFMALKEFAGGWITLADGKKTQIKGEASEELPAPMASAPGPPRLGGQRAPAEGKPSHRGNRLGLPSLLLPNGLGFLVGPKTGARPLEVFGSEAYVHIPAVKRGKMEGKARKLTFVGYSMEHKGFRFADRETDQVTVSRGDARFIELGNGSNSMDFPVEAVPERNEEDEFELRPFVEKKEESDAESPVEDSGSEEYHEVPDEEIPEANRRSDRPNRGAIPKRYDDSVLDYAVCTAACAVEEQSNFREALKKPEWKSAMEDELASHRRGSSLHHPKNVHKPFGSRWMFKVKRNEQNEVVKLKARIVAQGYSQQQGVDYDQVFAPVSRQATFRTFLAVASKLDMVMRHLDVKIAYSYGSLDEKILMRQPPGKRGTWQGGVCLSAQAEYLRTAAVGALLAPVHKVKVFLLVYVDDMLIASTDEREEEFELTSPGEVRHFLGMEVQREGGVYSIRLQKYIEKLIENFGMEQTKMVKSPMDPGFLEMIESGEALEDATKYRSLVGGLLYLAVNARPDIAASTAILGCKFNAPGEADWTAAKRILRYLKATSEYSLRLAGKPNQALTGYSDSDWAGDVGSRKSTSGAVFLWWRRNLMGQPSSSFRHVLVYGSGKEAMEENSLCFMCGQKSEKFHFISETKRESELSISYIICKHFWFQEDALQMAIICEPCWQKVDQFHCYYEDVRQRHEQLVLEPNSFFIKQEEIEIKDEVIANGNCEVEEENSLEGGGLVEVAEECNKLSLEIDQVFEKVTPKKIDRKRKLPSTKKKIIKKKSSEGEVAEKLTSKNPIAKRNLLLDQKRQEEDNFIKQHMTYVCVKCSLKFEDFITIRRHMLDFHGKPHIPCCGVQYTSRSVLFQHVQAVLNPGAFRCEHCDRTYPLYIYYIRHKQRYHPNNEPFKYNCDQCPKRFSSENKLELHVVHHRKKEEKFKCKICGKVFKWKNSLKNHMDSIHEKNAVYVCEICSKPFALRWMFLEHRETHDFTAEELRKQCPVCKRWQKNQRMWKKHMSRHNAAQSCKCDQCDHVSVNAMALKVHIERRHQKNLKCVCDLCGKVYGHPVTLKEHVANAHTKEPLYKCMFCERKFFSNASMYAHRKKAHPKEWQEYTKIKYGNKTPAAEEEKEEASV</sequence>
<feature type="domain" description="C2H2-type" evidence="10">
    <location>
        <begin position="283"/>
        <end position="310"/>
    </location>
</feature>
<protein>
    <recommendedName>
        <fullName evidence="10">C2H2-type domain-containing protein</fullName>
    </recommendedName>
</protein>
<keyword evidence="3" id="KW-0677">Repeat</keyword>
<dbReference type="SMART" id="SM00355">
    <property type="entry name" value="ZnF_C2H2"/>
    <property type="match status" value="18"/>
</dbReference>
<feature type="domain" description="C2H2-type" evidence="10">
    <location>
        <begin position="1847"/>
        <end position="1875"/>
    </location>
</feature>
<evidence type="ECO:0000256" key="4">
    <source>
        <dbReference type="ARBA" id="ARBA00022750"/>
    </source>
</evidence>
<dbReference type="Gene3D" id="3.40.1800.20">
    <property type="match status" value="2"/>
</dbReference>
<dbReference type="InterPro" id="IPR057670">
    <property type="entry name" value="SH3_retrovirus"/>
</dbReference>
<reference evidence="12" key="1">
    <citation type="journal article" date="2015" name="Proc. Natl. Acad. Sci. U.S.A.">
        <title>Genome sequence of the Asian Tiger mosquito, Aedes albopictus, reveals insights into its biology, genetics, and evolution.</title>
        <authorList>
            <person name="Chen X.G."/>
            <person name="Jiang X."/>
            <person name="Gu J."/>
            <person name="Xu M."/>
            <person name="Wu Y."/>
            <person name="Deng Y."/>
            <person name="Zhang C."/>
            <person name="Bonizzoni M."/>
            <person name="Dermauw W."/>
            <person name="Vontas J."/>
            <person name="Armbruster P."/>
            <person name="Huang X."/>
            <person name="Yang Y."/>
            <person name="Zhang H."/>
            <person name="He W."/>
            <person name="Peng H."/>
            <person name="Liu Y."/>
            <person name="Wu K."/>
            <person name="Chen J."/>
            <person name="Lirakis M."/>
            <person name="Topalis P."/>
            <person name="Van Leeuwen T."/>
            <person name="Hall A.B."/>
            <person name="Jiang X."/>
            <person name="Thorpe C."/>
            <person name="Mueller R.L."/>
            <person name="Sun C."/>
            <person name="Waterhouse R.M."/>
            <person name="Yan G."/>
            <person name="Tu Z.J."/>
            <person name="Fang X."/>
            <person name="James A.A."/>
        </authorList>
    </citation>
    <scope>NUCLEOTIDE SEQUENCE [LARGE SCALE GENOMIC DNA]</scope>
    <source>
        <strain evidence="12">Foshan</strain>
    </source>
</reference>
<feature type="region of interest" description="Disordered" evidence="9">
    <location>
        <begin position="933"/>
        <end position="1000"/>
    </location>
</feature>
<dbReference type="PANTHER" id="PTHR24406">
    <property type="entry name" value="TRANSCRIPTIONAL REPRESSOR CTCFL-RELATED"/>
    <property type="match status" value="1"/>
</dbReference>
<keyword evidence="4" id="KW-0645">Protease</keyword>
<feature type="domain" description="C2H2-type" evidence="10">
    <location>
        <begin position="1818"/>
        <end position="1846"/>
    </location>
</feature>
<evidence type="ECO:0000313" key="12">
    <source>
        <dbReference type="Proteomes" id="UP000069940"/>
    </source>
</evidence>
<feature type="compositionally biased region" description="Basic and acidic residues" evidence="9">
    <location>
        <begin position="985"/>
        <end position="1000"/>
    </location>
</feature>
<keyword evidence="4" id="KW-0378">Hydrolase</keyword>
<dbReference type="SUPFAM" id="SSF57667">
    <property type="entry name" value="beta-beta-alpha zinc fingers"/>
    <property type="match status" value="9"/>
</dbReference>
<evidence type="ECO:0000313" key="11">
    <source>
        <dbReference type="EnsemblMetazoa" id="AALFPA23_006564.P8576"/>
    </source>
</evidence>
<feature type="compositionally biased region" description="Basic and acidic residues" evidence="9">
    <location>
        <begin position="950"/>
        <end position="960"/>
    </location>
</feature>
<feature type="domain" description="C2H2-type" evidence="10">
    <location>
        <begin position="1641"/>
        <end position="1669"/>
    </location>
</feature>
<feature type="domain" description="C2H2-type" evidence="10">
    <location>
        <begin position="1730"/>
        <end position="1752"/>
    </location>
</feature>
<keyword evidence="12" id="KW-1185">Reference proteome</keyword>
<evidence type="ECO:0000256" key="7">
    <source>
        <dbReference type="ARBA" id="ARBA00023242"/>
    </source>
</evidence>
<feature type="compositionally biased region" description="Basic and acidic residues" evidence="9">
    <location>
        <begin position="519"/>
        <end position="528"/>
    </location>
</feature>
<feature type="domain" description="C2H2-type" evidence="10">
    <location>
        <begin position="458"/>
        <end position="486"/>
    </location>
</feature>
<keyword evidence="2" id="KW-0479">Metal-binding</keyword>
<dbReference type="EnsemblMetazoa" id="AALFPA23_006564.R8576">
    <property type="protein sequence ID" value="AALFPA23_006564.P8576"/>
    <property type="gene ID" value="AALFPA23_006564"/>
</dbReference>
<feature type="domain" description="C2H2-type" evidence="10">
    <location>
        <begin position="198"/>
        <end position="226"/>
    </location>
</feature>
<evidence type="ECO:0000256" key="3">
    <source>
        <dbReference type="ARBA" id="ARBA00022737"/>
    </source>
</evidence>
<feature type="region of interest" description="Disordered" evidence="9">
    <location>
        <begin position="696"/>
        <end position="751"/>
    </location>
</feature>
<feature type="compositionally biased region" description="Basic and acidic residues" evidence="9">
    <location>
        <begin position="726"/>
        <end position="742"/>
    </location>
</feature>
<evidence type="ECO:0000256" key="2">
    <source>
        <dbReference type="ARBA" id="ARBA00022723"/>
    </source>
</evidence>
<dbReference type="Gene3D" id="3.30.160.60">
    <property type="entry name" value="Classic Zinc Finger"/>
    <property type="match status" value="8"/>
</dbReference>
<feature type="domain" description="C2H2-type" evidence="10">
    <location>
        <begin position="341"/>
        <end position="363"/>
    </location>
</feature>
<feature type="compositionally biased region" description="Basic and acidic residues" evidence="9">
    <location>
        <begin position="696"/>
        <end position="712"/>
    </location>
</feature>
<feature type="domain" description="C2H2-type" evidence="10">
    <location>
        <begin position="429"/>
        <end position="457"/>
    </location>
</feature>
<dbReference type="Pfam" id="PF07727">
    <property type="entry name" value="RVT_2"/>
    <property type="match status" value="2"/>
</dbReference>
<feature type="region of interest" description="Disordered" evidence="9">
    <location>
        <begin position="809"/>
        <end position="841"/>
    </location>
</feature>
<feature type="domain" description="C2H2-type" evidence="10">
    <location>
        <begin position="252"/>
        <end position="280"/>
    </location>
</feature>
<evidence type="ECO:0000256" key="8">
    <source>
        <dbReference type="PROSITE-ProRule" id="PRU00042"/>
    </source>
</evidence>
<dbReference type="SMART" id="SM00868">
    <property type="entry name" value="zf-AD"/>
    <property type="match status" value="2"/>
</dbReference>
<dbReference type="GeneID" id="115258069"/>
<dbReference type="InterPro" id="IPR043502">
    <property type="entry name" value="DNA/RNA_pol_sf"/>
</dbReference>
<evidence type="ECO:0000259" key="10">
    <source>
        <dbReference type="PROSITE" id="PS50157"/>
    </source>
</evidence>
<keyword evidence="7" id="KW-0539">Nucleus</keyword>
<dbReference type="InterPro" id="IPR013087">
    <property type="entry name" value="Znf_C2H2_type"/>
</dbReference>
<dbReference type="Pfam" id="PF00096">
    <property type="entry name" value="zf-C2H2"/>
    <property type="match status" value="4"/>
</dbReference>
<dbReference type="PROSITE" id="PS50157">
    <property type="entry name" value="ZINC_FINGER_C2H2_2"/>
    <property type="match status" value="13"/>
</dbReference>
<feature type="domain" description="C2H2-type" evidence="10">
    <location>
        <begin position="312"/>
        <end position="335"/>
    </location>
</feature>
<dbReference type="InterPro" id="IPR036236">
    <property type="entry name" value="Znf_C2H2_sf"/>
</dbReference>
<evidence type="ECO:0000256" key="5">
    <source>
        <dbReference type="ARBA" id="ARBA00022771"/>
    </source>
</evidence>
<dbReference type="InterPro" id="IPR054722">
    <property type="entry name" value="PolX-like_BBD"/>
</dbReference>
<proteinExistence type="predicted"/>
<dbReference type="InterPro" id="IPR050888">
    <property type="entry name" value="ZnF_C2H2-type_TF"/>
</dbReference>
<evidence type="ECO:0000256" key="6">
    <source>
        <dbReference type="ARBA" id="ARBA00022833"/>
    </source>
</evidence>
<reference evidence="11" key="2">
    <citation type="submission" date="2025-05" db="UniProtKB">
        <authorList>
            <consortium name="EnsemblMetazoa"/>
        </authorList>
    </citation>
    <scope>IDENTIFICATION</scope>
    <source>
        <strain evidence="11">Foshan</strain>
    </source>
</reference>
<dbReference type="Pfam" id="PF14223">
    <property type="entry name" value="Retrotran_gag_2"/>
    <property type="match status" value="1"/>
</dbReference>
<comment type="subcellular location">
    <subcellularLocation>
        <location evidence="1">Nucleus</location>
    </subcellularLocation>
</comment>
<accession>A0ABM1Y7R5</accession>
<evidence type="ECO:0000256" key="9">
    <source>
        <dbReference type="SAM" id="MobiDB-lite"/>
    </source>
</evidence>
<keyword evidence="4" id="KW-0064">Aspartyl protease</keyword>